<comment type="cofactor">
    <cofactor evidence="9">
        <name>Zn(2+)</name>
        <dbReference type="ChEBI" id="CHEBI:29105"/>
    </cofactor>
    <text evidence="9">Binds 1 zinc ion per subunit.</text>
</comment>
<sequence>MSHTLDALLEGNKQYIKNINENFPELFDALGKGQSPEVLWIGCADSRVPVNQLTDSKPGTIFVHRNIANVVVHTDMNLLSVVFYAVKVLKVKHVVICGHYGCGGVAAALSGASHGIIDTWLNHITDIYRIHKDEVDKFSGEEKNRKMVEINVKEQVQNMARIPFLQDSWKEGEGPSVHGWVYDVGTGELSVLDSIVKGQEDLTEMYRFV</sequence>
<dbReference type="OrthoDB" id="9797527at2"/>
<feature type="binding site" evidence="9">
    <location>
        <position position="99"/>
    </location>
    <ligand>
        <name>Zn(2+)</name>
        <dbReference type="ChEBI" id="CHEBI:29105"/>
    </ligand>
</feature>
<feature type="binding site" evidence="9">
    <location>
        <position position="43"/>
    </location>
    <ligand>
        <name>Zn(2+)</name>
        <dbReference type="ChEBI" id="CHEBI:29105"/>
    </ligand>
</feature>
<comment type="caution">
    <text evidence="10">The sequence shown here is derived from an EMBL/GenBank/DDBJ whole genome shotgun (WGS) entry which is preliminary data.</text>
</comment>
<evidence type="ECO:0000256" key="9">
    <source>
        <dbReference type="PIRSR" id="PIRSR601765-1"/>
    </source>
</evidence>
<comment type="catalytic activity">
    <reaction evidence="7">
        <text>hydrogencarbonate + H(+) = CO2 + H2O</text>
        <dbReference type="Rhea" id="RHEA:10748"/>
        <dbReference type="ChEBI" id="CHEBI:15377"/>
        <dbReference type="ChEBI" id="CHEBI:15378"/>
        <dbReference type="ChEBI" id="CHEBI:16526"/>
        <dbReference type="ChEBI" id="CHEBI:17544"/>
        <dbReference type="EC" id="4.2.1.1"/>
    </reaction>
</comment>
<dbReference type="GO" id="GO:0071244">
    <property type="term" value="P:cellular response to carbon dioxide"/>
    <property type="evidence" value="ECO:0007669"/>
    <property type="project" value="TreeGrafter"/>
</dbReference>
<protein>
    <recommendedName>
        <fullName evidence="6">Carbonic anhydrase 2</fullName>
        <ecNumber evidence="2">4.2.1.1</ecNumber>
    </recommendedName>
    <alternativeName>
        <fullName evidence="8">Carbonate dehydratase 2</fullName>
    </alternativeName>
</protein>
<evidence type="ECO:0000256" key="5">
    <source>
        <dbReference type="ARBA" id="ARBA00023239"/>
    </source>
</evidence>
<dbReference type="InterPro" id="IPR036874">
    <property type="entry name" value="Carbonic_anhydrase_sf"/>
</dbReference>
<keyword evidence="3 9" id="KW-0479">Metal-binding</keyword>
<gene>
    <name evidence="10" type="ORF">F8C67_00135</name>
</gene>
<dbReference type="EC" id="4.2.1.1" evidence="2"/>
<dbReference type="PANTHER" id="PTHR11002:SF76">
    <property type="entry name" value="CARBONIC ANHYDRASE"/>
    <property type="match status" value="1"/>
</dbReference>
<dbReference type="GO" id="GO:0034599">
    <property type="term" value="P:cellular response to oxidative stress"/>
    <property type="evidence" value="ECO:0007669"/>
    <property type="project" value="TreeGrafter"/>
</dbReference>
<name>A0A6N6RIP9_9FLAO</name>
<dbReference type="AlphaFoldDB" id="A0A6N6RIP9"/>
<accession>A0A6N6RIP9</accession>
<dbReference type="CDD" id="cd00883">
    <property type="entry name" value="beta_CA_cladeA"/>
    <property type="match status" value="1"/>
</dbReference>
<evidence type="ECO:0000256" key="6">
    <source>
        <dbReference type="ARBA" id="ARBA00039351"/>
    </source>
</evidence>
<dbReference type="InterPro" id="IPR001765">
    <property type="entry name" value="Carbonic_anhydrase"/>
</dbReference>
<evidence type="ECO:0000256" key="3">
    <source>
        <dbReference type="ARBA" id="ARBA00022723"/>
    </source>
</evidence>
<dbReference type="EMBL" id="WBVO01000001">
    <property type="protein sequence ID" value="KAB2814172.1"/>
    <property type="molecule type" value="Genomic_DNA"/>
</dbReference>
<evidence type="ECO:0000313" key="11">
    <source>
        <dbReference type="Proteomes" id="UP000468650"/>
    </source>
</evidence>
<proteinExistence type="inferred from homology"/>
<dbReference type="SUPFAM" id="SSF53056">
    <property type="entry name" value="beta-carbonic anhydrase, cab"/>
    <property type="match status" value="1"/>
</dbReference>
<dbReference type="SMART" id="SM00947">
    <property type="entry name" value="Pro_CA"/>
    <property type="match status" value="1"/>
</dbReference>
<organism evidence="10 11">
    <name type="scientific">Phaeocystidibacter luteus</name>
    <dbReference type="NCBI Taxonomy" id="911197"/>
    <lineage>
        <taxon>Bacteria</taxon>
        <taxon>Pseudomonadati</taxon>
        <taxon>Bacteroidota</taxon>
        <taxon>Flavobacteriia</taxon>
        <taxon>Flavobacteriales</taxon>
        <taxon>Phaeocystidibacteraceae</taxon>
        <taxon>Phaeocystidibacter</taxon>
    </lineage>
</organism>
<dbReference type="GO" id="GO:0004089">
    <property type="term" value="F:carbonate dehydratase activity"/>
    <property type="evidence" value="ECO:0007669"/>
    <property type="project" value="UniProtKB-EC"/>
</dbReference>
<keyword evidence="11" id="KW-1185">Reference proteome</keyword>
<dbReference type="RefSeq" id="WP_151665753.1">
    <property type="nucleotide sequence ID" value="NZ_WBVO01000001.1"/>
</dbReference>
<evidence type="ECO:0000256" key="4">
    <source>
        <dbReference type="ARBA" id="ARBA00022833"/>
    </source>
</evidence>
<feature type="binding site" evidence="9">
    <location>
        <position position="102"/>
    </location>
    <ligand>
        <name>Zn(2+)</name>
        <dbReference type="ChEBI" id="CHEBI:29105"/>
    </ligand>
</feature>
<dbReference type="Pfam" id="PF00484">
    <property type="entry name" value="Pro_CA"/>
    <property type="match status" value="1"/>
</dbReference>
<keyword evidence="5" id="KW-0456">Lyase</keyword>
<dbReference type="FunFam" id="3.40.1050.10:FF:000001">
    <property type="entry name" value="Carbonic anhydrase"/>
    <property type="match status" value="1"/>
</dbReference>
<evidence type="ECO:0000313" key="10">
    <source>
        <dbReference type="EMBL" id="KAB2814172.1"/>
    </source>
</evidence>
<feature type="binding site" evidence="9">
    <location>
        <position position="45"/>
    </location>
    <ligand>
        <name>Zn(2+)</name>
        <dbReference type="ChEBI" id="CHEBI:29105"/>
    </ligand>
</feature>
<reference evidence="10 11" key="1">
    <citation type="submission" date="2019-09" db="EMBL/GenBank/DDBJ databases">
        <title>Genomes of family Cryomorphaceae.</title>
        <authorList>
            <person name="Bowman J.P."/>
        </authorList>
    </citation>
    <scope>NUCLEOTIDE SEQUENCE [LARGE SCALE GENOMIC DNA]</scope>
    <source>
        <strain evidence="10 11">LMG 25704</strain>
    </source>
</reference>
<dbReference type="GO" id="GO:0008270">
    <property type="term" value="F:zinc ion binding"/>
    <property type="evidence" value="ECO:0007669"/>
    <property type="project" value="InterPro"/>
</dbReference>
<evidence type="ECO:0000256" key="2">
    <source>
        <dbReference type="ARBA" id="ARBA00012925"/>
    </source>
</evidence>
<evidence type="ECO:0000256" key="7">
    <source>
        <dbReference type="ARBA" id="ARBA00048348"/>
    </source>
</evidence>
<keyword evidence="4 9" id="KW-0862">Zinc</keyword>
<evidence type="ECO:0000256" key="8">
    <source>
        <dbReference type="ARBA" id="ARBA00082533"/>
    </source>
</evidence>
<evidence type="ECO:0000256" key="1">
    <source>
        <dbReference type="ARBA" id="ARBA00006217"/>
    </source>
</evidence>
<dbReference type="PANTHER" id="PTHR11002">
    <property type="entry name" value="CARBONIC ANHYDRASE"/>
    <property type="match status" value="1"/>
</dbReference>
<dbReference type="Proteomes" id="UP000468650">
    <property type="component" value="Unassembled WGS sequence"/>
</dbReference>
<comment type="similarity">
    <text evidence="1">Belongs to the beta-class carbonic anhydrase family.</text>
</comment>
<dbReference type="Gene3D" id="3.40.1050.10">
    <property type="entry name" value="Carbonic anhydrase"/>
    <property type="match status" value="1"/>
</dbReference>